<comment type="caution">
    <text evidence="1">The sequence shown here is derived from an EMBL/GenBank/DDBJ whole genome shotgun (WGS) entry which is preliminary data.</text>
</comment>
<accession>A0ABS9X6P6</accession>
<reference evidence="1" key="1">
    <citation type="submission" date="2022-01" db="EMBL/GenBank/DDBJ databases">
        <title>Colwellia maritima, isolated from seawater.</title>
        <authorList>
            <person name="Kristyanto S."/>
            <person name="Jung J."/>
            <person name="Jeon C.O."/>
        </authorList>
    </citation>
    <scope>NUCLEOTIDE SEQUENCE</scope>
    <source>
        <strain evidence="1">MSW7</strain>
    </source>
</reference>
<keyword evidence="2" id="KW-1185">Reference proteome</keyword>
<dbReference type="RefSeq" id="WP_242288915.1">
    <property type="nucleotide sequence ID" value="NZ_JAKKSL010000007.1"/>
</dbReference>
<evidence type="ECO:0000313" key="1">
    <source>
        <dbReference type="EMBL" id="MCI2285901.1"/>
    </source>
</evidence>
<evidence type="ECO:0000313" key="2">
    <source>
        <dbReference type="Proteomes" id="UP001139646"/>
    </source>
</evidence>
<name>A0ABS9X6P6_9GAMM</name>
<organism evidence="1 2">
    <name type="scientific">Colwellia maritima</name>
    <dbReference type="NCBI Taxonomy" id="2912588"/>
    <lineage>
        <taxon>Bacteria</taxon>
        <taxon>Pseudomonadati</taxon>
        <taxon>Pseudomonadota</taxon>
        <taxon>Gammaproteobacteria</taxon>
        <taxon>Alteromonadales</taxon>
        <taxon>Colwelliaceae</taxon>
        <taxon>Colwellia</taxon>
    </lineage>
</organism>
<dbReference type="EMBL" id="JAKKSL010000007">
    <property type="protein sequence ID" value="MCI2285901.1"/>
    <property type="molecule type" value="Genomic_DNA"/>
</dbReference>
<protein>
    <submittedName>
        <fullName evidence="1">Uncharacterized protein</fullName>
    </submittedName>
</protein>
<gene>
    <name evidence="1" type="ORF">L3081_24050</name>
</gene>
<dbReference type="Proteomes" id="UP001139646">
    <property type="component" value="Unassembled WGS sequence"/>
</dbReference>
<proteinExistence type="predicted"/>
<sequence length="162" mass="18413">MGTIQVISNYIGRCVRLTDKIKADVIKANFIVKGRTIDEQDGVLEVEATSLKNSSIVIADDLLLVDYIYSMINEKLEECEDKSWVIENKFTFDLANIARDFGWHDSGNGRSLIYNKILRISSTEYSISSSQSALWLMSRLGFVSESGSVFTKARLRWFRIGR</sequence>